<sequence length="84" mass="9836">MEKRNYAENRFHKGRFEIAKIGDEMNMDIGDASYEYAHRMGWDVGEGGAELEEYHEFTDFVRRLQDSVQPGETDNAVARYFAHE</sequence>
<evidence type="ECO:0000313" key="1">
    <source>
        <dbReference type="EMBL" id="DAD96353.1"/>
    </source>
</evidence>
<reference evidence="1" key="1">
    <citation type="journal article" date="2021" name="Proc. Natl. Acad. Sci. U.S.A.">
        <title>A Catalog of Tens of Thousands of Viruses from Human Metagenomes Reveals Hidden Associations with Chronic Diseases.</title>
        <authorList>
            <person name="Tisza M.J."/>
            <person name="Buck C.B."/>
        </authorList>
    </citation>
    <scope>NUCLEOTIDE SEQUENCE</scope>
    <source>
        <strain evidence="1">CtagO6</strain>
    </source>
</reference>
<dbReference type="EMBL" id="BK015215">
    <property type="protein sequence ID" value="DAD96353.1"/>
    <property type="molecule type" value="Genomic_DNA"/>
</dbReference>
<organism evidence="1">
    <name type="scientific">Myoviridae sp. ctagO6</name>
    <dbReference type="NCBI Taxonomy" id="2826667"/>
    <lineage>
        <taxon>Viruses</taxon>
        <taxon>Duplodnaviria</taxon>
        <taxon>Heunggongvirae</taxon>
        <taxon>Uroviricota</taxon>
        <taxon>Caudoviricetes</taxon>
    </lineage>
</organism>
<proteinExistence type="predicted"/>
<name>A0A8S5NNS3_9CAUD</name>
<protein>
    <submittedName>
        <fullName evidence="1">Uncharacterized protein</fullName>
    </submittedName>
</protein>
<accession>A0A8S5NNS3</accession>